<reference evidence="1 2" key="1">
    <citation type="submission" date="2018-04" db="EMBL/GenBank/DDBJ databases">
        <title>Adhaeribacter sp. HMF7616 genome sequencing and assembly.</title>
        <authorList>
            <person name="Kang H."/>
            <person name="Kang J."/>
            <person name="Cha I."/>
            <person name="Kim H."/>
            <person name="Joh K."/>
        </authorList>
    </citation>
    <scope>NUCLEOTIDE SEQUENCE [LARGE SCALE GENOMIC DNA]</scope>
    <source>
        <strain evidence="1 2">HMF7616</strain>
    </source>
</reference>
<name>A0A369QBI9_9BACT</name>
<gene>
    <name evidence="1" type="ORF">AHMF7616_00280</name>
</gene>
<dbReference type="AlphaFoldDB" id="A0A369QBI9"/>
<evidence type="ECO:0000313" key="2">
    <source>
        <dbReference type="Proteomes" id="UP000253919"/>
    </source>
</evidence>
<protein>
    <submittedName>
        <fullName evidence="1">Uncharacterized protein</fullName>
    </submittedName>
</protein>
<dbReference type="OrthoDB" id="936265at2"/>
<dbReference type="RefSeq" id="WP_147275586.1">
    <property type="nucleotide sequence ID" value="NZ_QASA01000001.1"/>
</dbReference>
<organism evidence="1 2">
    <name type="scientific">Adhaeribacter pallidiroseus</name>
    <dbReference type="NCBI Taxonomy" id="2072847"/>
    <lineage>
        <taxon>Bacteria</taxon>
        <taxon>Pseudomonadati</taxon>
        <taxon>Bacteroidota</taxon>
        <taxon>Cytophagia</taxon>
        <taxon>Cytophagales</taxon>
        <taxon>Hymenobacteraceae</taxon>
        <taxon>Adhaeribacter</taxon>
    </lineage>
</organism>
<proteinExistence type="predicted"/>
<dbReference type="EMBL" id="QASA01000001">
    <property type="protein sequence ID" value="RDC61700.1"/>
    <property type="molecule type" value="Genomic_DNA"/>
</dbReference>
<dbReference type="Proteomes" id="UP000253919">
    <property type="component" value="Unassembled WGS sequence"/>
</dbReference>
<accession>A0A369QBI9</accession>
<comment type="caution">
    <text evidence="1">The sequence shown here is derived from an EMBL/GenBank/DDBJ whole genome shotgun (WGS) entry which is preliminary data.</text>
</comment>
<evidence type="ECO:0000313" key="1">
    <source>
        <dbReference type="EMBL" id="RDC61700.1"/>
    </source>
</evidence>
<keyword evidence="2" id="KW-1185">Reference proteome</keyword>
<sequence>MEFLSRSISATKRCILQARRVLEPTVFLDNYKHSYLSWVMLAPEQVHPQTEQLKRRWTNYLKKYLATLADNEDWRNQYWST</sequence>